<dbReference type="CDD" id="cd02511">
    <property type="entry name" value="Beta4Glucosyltransferase"/>
    <property type="match status" value="1"/>
</dbReference>
<sequence>MAETPTLSALVVAHNEEARLEACLSRLTFADEIVVVLDKTTDGSKAIAERFASRIVEGSWELEGPRRNSGLDACQCDWILEVDADEHVTPELAAEIRATIATAAFDWYVLPVDNYIGPTLVRHGWGSSFGKAGSPSLFRRGIKTWGSQRVHPSLEWRGRKGPNLTTPLVHWVDNDVSDMLRRLDRYTSARARDLCETGNIGSLANALRSGLSRFFRVFVRRKGWKEGRLGLMIAICTALYPIVSHIKAAEQQKHGEPR</sequence>
<evidence type="ECO:0000256" key="1">
    <source>
        <dbReference type="ARBA" id="ARBA00038494"/>
    </source>
</evidence>
<dbReference type="SUPFAM" id="SSF53448">
    <property type="entry name" value="Nucleotide-diphospho-sugar transferases"/>
    <property type="match status" value="1"/>
</dbReference>
<proteinExistence type="inferred from homology"/>
<accession>A0A1N7LD36</accession>
<evidence type="ECO:0000313" key="4">
    <source>
        <dbReference type="Proteomes" id="UP000185678"/>
    </source>
</evidence>
<dbReference type="EMBL" id="FTOA01000003">
    <property type="protein sequence ID" value="SIS71726.1"/>
    <property type="molecule type" value="Genomic_DNA"/>
</dbReference>
<keyword evidence="4" id="KW-1185">Reference proteome</keyword>
<comment type="similarity">
    <text evidence="1">Belongs to the glycosyltransferase 2 family. WaaE/KdtX subfamily.</text>
</comment>
<evidence type="ECO:0000259" key="2">
    <source>
        <dbReference type="Pfam" id="PF00535"/>
    </source>
</evidence>
<dbReference type="RefSeq" id="WP_076399877.1">
    <property type="nucleotide sequence ID" value="NZ_FTOA01000003.1"/>
</dbReference>
<keyword evidence="3" id="KW-0808">Transferase</keyword>
<dbReference type="AlphaFoldDB" id="A0A1N7LD36"/>
<dbReference type="PANTHER" id="PTHR43630">
    <property type="entry name" value="POLY-BETA-1,6-N-ACETYL-D-GLUCOSAMINE SYNTHASE"/>
    <property type="match status" value="1"/>
</dbReference>
<dbReference type="InterPro" id="IPR029044">
    <property type="entry name" value="Nucleotide-diphossugar_trans"/>
</dbReference>
<dbReference type="OrthoDB" id="9815923at2"/>
<feature type="domain" description="Glycosyltransferase 2-like" evidence="2">
    <location>
        <begin position="8"/>
        <end position="115"/>
    </location>
</feature>
<evidence type="ECO:0000313" key="3">
    <source>
        <dbReference type="EMBL" id="SIS71726.1"/>
    </source>
</evidence>
<dbReference type="PANTHER" id="PTHR43630:SF2">
    <property type="entry name" value="GLYCOSYLTRANSFERASE"/>
    <property type="match status" value="1"/>
</dbReference>
<organism evidence="3 4">
    <name type="scientific">Insolitispirillum peregrinum</name>
    <dbReference type="NCBI Taxonomy" id="80876"/>
    <lineage>
        <taxon>Bacteria</taxon>
        <taxon>Pseudomonadati</taxon>
        <taxon>Pseudomonadota</taxon>
        <taxon>Alphaproteobacteria</taxon>
        <taxon>Rhodospirillales</taxon>
        <taxon>Novispirillaceae</taxon>
        <taxon>Insolitispirillum</taxon>
    </lineage>
</organism>
<protein>
    <submittedName>
        <fullName evidence="3">Glycosyltransferase involved in cell wall bisynthesis</fullName>
    </submittedName>
</protein>
<name>A0A1N7LD36_9PROT</name>
<reference evidence="3 4" key="1">
    <citation type="submission" date="2017-01" db="EMBL/GenBank/DDBJ databases">
        <authorList>
            <person name="Mah S.A."/>
            <person name="Swanson W.J."/>
            <person name="Moy G.W."/>
            <person name="Vacquier V.D."/>
        </authorList>
    </citation>
    <scope>NUCLEOTIDE SEQUENCE [LARGE SCALE GENOMIC DNA]</scope>
    <source>
        <strain evidence="3 4">DSM 11589</strain>
    </source>
</reference>
<dbReference type="InterPro" id="IPR001173">
    <property type="entry name" value="Glyco_trans_2-like"/>
</dbReference>
<dbReference type="Proteomes" id="UP000185678">
    <property type="component" value="Unassembled WGS sequence"/>
</dbReference>
<dbReference type="Gene3D" id="3.90.550.10">
    <property type="entry name" value="Spore Coat Polysaccharide Biosynthesis Protein SpsA, Chain A"/>
    <property type="match status" value="1"/>
</dbReference>
<gene>
    <name evidence="3" type="ORF">SAMN05421779_103255</name>
</gene>
<dbReference type="GO" id="GO:0016740">
    <property type="term" value="F:transferase activity"/>
    <property type="evidence" value="ECO:0007669"/>
    <property type="project" value="UniProtKB-KW"/>
</dbReference>
<dbReference type="Pfam" id="PF00535">
    <property type="entry name" value="Glycos_transf_2"/>
    <property type="match status" value="1"/>
</dbReference>
<dbReference type="STRING" id="80876.SAMN05421779_103255"/>